<dbReference type="GO" id="GO:0009306">
    <property type="term" value="P:protein secretion"/>
    <property type="evidence" value="ECO:0007669"/>
    <property type="project" value="InterPro"/>
</dbReference>
<dbReference type="Gene3D" id="1.10.8.540">
    <property type="entry name" value="FHIPEP family, domain 3"/>
    <property type="match status" value="1"/>
</dbReference>
<sequence length="678" mass="74792">MQKISDWLRLFSGRQDIILAVILILAVFMIILPLPTLLIDILIAVNLTISLLLMMIAVYVRQPLEFSSFPAVLLITTLYRLSLSISTTRLILLQHDAGDIVYTFGNFVVGGNLGIGLIIFSIITIVQFIVITKGSERVAEVGARFSLDGMPGKQMSIDGDMRAGTIDAHEARRQRSMVQKESQLYGAMDGAMKFVKGDAIAGMIIVMVNIFGGVAVGMFVHGMSASQAMQTYAILSVGDGLISQIPALLISITAGIIVTRVPGQERQNLASEMVEQMANQPRPLFLASGMLLLFALLPGFPTLVFLTLSLGLGIGGWALIGKPWWGKKQTITAMSASGQPQSDDLKPGSVPLMLILPENLVSPTLEKALTLLRWRMFERLGIIIPQPPVRMVSAGEPCRIDLYQEAVASLPLQGKESVWRELPSTEAGSLNPVTLFPGRTLWLSDSAESTEPETTEVWRDDARFTGCLELVINRYAKEFIGVQETRVLMDAMEQDYGELVKEVQRQLPLGKIADILQRLVEEGISIRDLRTIFETVIVWAVKEKDTVILTEYVRSALRRHIVHRYSKGEQWLDVWVIGNAIEEQIRESIRQTSAGTYSALEPDEVARIVGQVKAVLGEAHSGLLITALDVRRYLRKMIERELIDVHVVSFQEIGDAIELNVLGNIELIGGLVNDPSLS</sequence>
<keyword evidence="4" id="KW-0812">Transmembrane</keyword>
<dbReference type="Gene3D" id="3.40.50.12790">
    <property type="entry name" value="FHIPEP family, domain 4"/>
    <property type="match status" value="1"/>
</dbReference>
<feature type="transmembrane region" description="Helical" evidence="4">
    <location>
        <begin position="17"/>
        <end position="35"/>
    </location>
</feature>
<feature type="transmembrane region" description="Helical" evidence="4">
    <location>
        <begin position="283"/>
        <end position="300"/>
    </location>
</feature>
<dbReference type="InterPro" id="IPR042196">
    <property type="entry name" value="FHIPEP_4"/>
</dbReference>
<dbReference type="Proteomes" id="UP001150641">
    <property type="component" value="Unassembled WGS sequence"/>
</dbReference>
<name>A0A9X2W460_9ENTR</name>
<dbReference type="InterPro" id="IPR006302">
    <property type="entry name" value="T3SS_HrcV"/>
</dbReference>
<dbReference type="PANTHER" id="PTHR30161:SF3">
    <property type="entry name" value="SECRETION SYSTEM APPARATUS PROTEIN SSAV"/>
    <property type="match status" value="1"/>
</dbReference>
<keyword evidence="3" id="KW-1003">Cell membrane</keyword>
<keyword evidence="6" id="KW-1185">Reference proteome</keyword>
<comment type="subcellular location">
    <subcellularLocation>
        <location evidence="1">Cell inner membrane</location>
        <topology evidence="1">Multi-pass membrane protein</topology>
    </subcellularLocation>
</comment>
<dbReference type="GO" id="GO:0005886">
    <property type="term" value="C:plasma membrane"/>
    <property type="evidence" value="ECO:0007669"/>
    <property type="project" value="UniProtKB-SubCell"/>
</dbReference>
<dbReference type="NCBIfam" id="TIGR01399">
    <property type="entry name" value="hrcV"/>
    <property type="match status" value="1"/>
</dbReference>
<evidence type="ECO:0000256" key="3">
    <source>
        <dbReference type="ARBA" id="ARBA00022519"/>
    </source>
</evidence>
<evidence type="ECO:0000256" key="1">
    <source>
        <dbReference type="ARBA" id="ARBA00004429"/>
    </source>
</evidence>
<protein>
    <submittedName>
        <fullName evidence="5">Type III secretion system export apparatus subunit SctV</fullName>
    </submittedName>
</protein>
<feature type="transmembrane region" description="Helical" evidence="4">
    <location>
        <begin position="41"/>
        <end position="60"/>
    </location>
</feature>
<organism evidence="5 6">
    <name type="scientific">Dryocola boscaweniae</name>
    <dbReference type="NCBI Taxonomy" id="2925397"/>
    <lineage>
        <taxon>Bacteria</taxon>
        <taxon>Pseudomonadati</taxon>
        <taxon>Pseudomonadota</taxon>
        <taxon>Gammaproteobacteria</taxon>
        <taxon>Enterobacterales</taxon>
        <taxon>Enterobacteriaceae</taxon>
        <taxon>Dryocola</taxon>
    </lineage>
</organism>
<dbReference type="Pfam" id="PF00771">
    <property type="entry name" value="FHIPEP"/>
    <property type="match status" value="1"/>
</dbReference>
<evidence type="ECO:0000313" key="6">
    <source>
        <dbReference type="Proteomes" id="UP001150641"/>
    </source>
</evidence>
<evidence type="ECO:0000256" key="4">
    <source>
        <dbReference type="SAM" id="Phobius"/>
    </source>
</evidence>
<evidence type="ECO:0000256" key="2">
    <source>
        <dbReference type="ARBA" id="ARBA00022448"/>
    </source>
</evidence>
<evidence type="ECO:0000313" key="5">
    <source>
        <dbReference type="EMBL" id="MCT4700524.1"/>
    </source>
</evidence>
<keyword evidence="2" id="KW-0813">Transport</keyword>
<comment type="caution">
    <text evidence="5">The sequence shown here is derived from an EMBL/GenBank/DDBJ whole genome shotgun (WGS) entry which is preliminary data.</text>
</comment>
<proteinExistence type="predicted"/>
<dbReference type="PRINTS" id="PR00949">
    <property type="entry name" value="TYPE3IMAPROT"/>
</dbReference>
<keyword evidence="4" id="KW-0472">Membrane</keyword>
<feature type="transmembrane region" description="Helical" evidence="4">
    <location>
        <begin position="72"/>
        <end position="92"/>
    </location>
</feature>
<feature type="transmembrane region" description="Helical" evidence="4">
    <location>
        <begin position="104"/>
        <end position="130"/>
    </location>
</feature>
<dbReference type="InterPro" id="IPR042193">
    <property type="entry name" value="FHIPEP_3"/>
</dbReference>
<gene>
    <name evidence="5" type="primary">sctV</name>
    <name evidence="5" type="ORF">MUA00_01645</name>
</gene>
<dbReference type="PANTHER" id="PTHR30161">
    <property type="entry name" value="FLAGELLAR EXPORT PROTEIN, MEMBRANE FLHA SUBUNIT-RELATED"/>
    <property type="match status" value="1"/>
</dbReference>
<keyword evidence="4" id="KW-1133">Transmembrane helix</keyword>
<dbReference type="RefSeq" id="WP_271121446.1">
    <property type="nucleotide sequence ID" value="NZ_JALHAN010000053.1"/>
</dbReference>
<dbReference type="PIRSF" id="PIRSF005419">
    <property type="entry name" value="FlhA"/>
    <property type="match status" value="1"/>
</dbReference>
<dbReference type="PROSITE" id="PS00994">
    <property type="entry name" value="FHIPEP"/>
    <property type="match status" value="1"/>
</dbReference>
<dbReference type="InterPro" id="IPR001712">
    <property type="entry name" value="T3SS_FHIPEP"/>
</dbReference>
<dbReference type="EMBL" id="JALHAP010000066">
    <property type="protein sequence ID" value="MCT4700524.1"/>
    <property type="molecule type" value="Genomic_DNA"/>
</dbReference>
<feature type="transmembrane region" description="Helical" evidence="4">
    <location>
        <begin position="199"/>
        <end position="221"/>
    </location>
</feature>
<dbReference type="AlphaFoldDB" id="A0A9X2W460"/>
<dbReference type="InterPro" id="IPR025505">
    <property type="entry name" value="FHIPEP_CS"/>
</dbReference>
<reference evidence="5" key="1">
    <citation type="submission" date="2022-03" db="EMBL/GenBank/DDBJ databases">
        <title>Proposal of a novel genus Dryocolo and two novel species.</title>
        <authorList>
            <person name="Maddock D.W."/>
            <person name="Brady C.L."/>
            <person name="Denman S."/>
            <person name="Arnold D."/>
        </authorList>
    </citation>
    <scope>NUCLEOTIDE SEQUENCE</scope>
    <source>
        <strain evidence="5">H6W4</strain>
    </source>
</reference>
<accession>A0A9X2W460</accession>
<keyword evidence="3" id="KW-0997">Cell inner membrane</keyword>
<feature type="transmembrane region" description="Helical" evidence="4">
    <location>
        <begin position="241"/>
        <end position="262"/>
    </location>
</feature>